<evidence type="ECO:0000256" key="1">
    <source>
        <dbReference type="SAM" id="MobiDB-lite"/>
    </source>
</evidence>
<feature type="region of interest" description="Disordered" evidence="1">
    <location>
        <begin position="66"/>
        <end position="96"/>
    </location>
</feature>
<dbReference type="AlphaFoldDB" id="A0A021VPF4"/>
<evidence type="ECO:0000313" key="2">
    <source>
        <dbReference type="EMBL" id="EYR62998.1"/>
    </source>
</evidence>
<evidence type="ECO:0000313" key="3">
    <source>
        <dbReference type="Proteomes" id="UP000019753"/>
    </source>
</evidence>
<sequence length="96" mass="10276">MRASIAAHDSWAQTSDRSARTAPARAALMAKFERQVDPDGTLPPDERARRAEHARKAHFARLALKSARARRRSREAASEAAEADAELSALGGGAVA</sequence>
<accession>A0A021VPF4</accession>
<dbReference type="EMBL" id="AXCW01000140">
    <property type="protein sequence ID" value="EYR62998.1"/>
    <property type="molecule type" value="Genomic_DNA"/>
</dbReference>
<organism evidence="2 3">
    <name type="scientific">Actinotalea ferrariae CF5-4</name>
    <dbReference type="NCBI Taxonomy" id="948458"/>
    <lineage>
        <taxon>Bacteria</taxon>
        <taxon>Bacillati</taxon>
        <taxon>Actinomycetota</taxon>
        <taxon>Actinomycetes</taxon>
        <taxon>Micrococcales</taxon>
        <taxon>Cellulomonadaceae</taxon>
        <taxon>Actinotalea</taxon>
    </lineage>
</organism>
<keyword evidence="3" id="KW-1185">Reference proteome</keyword>
<proteinExistence type="predicted"/>
<protein>
    <submittedName>
        <fullName evidence="2">Uncharacterized protein</fullName>
    </submittedName>
</protein>
<comment type="caution">
    <text evidence="2">The sequence shown here is derived from an EMBL/GenBank/DDBJ whole genome shotgun (WGS) entry which is preliminary data.</text>
</comment>
<gene>
    <name evidence="2" type="ORF">N866_03795</name>
</gene>
<name>A0A021VPF4_9CELL</name>
<reference evidence="2 3" key="1">
    <citation type="submission" date="2014-01" db="EMBL/GenBank/DDBJ databases">
        <title>Actinotalea ferrariae CF5-4.</title>
        <authorList>
            <person name="Chen F."/>
            <person name="Li Y."/>
            <person name="Wang G."/>
        </authorList>
    </citation>
    <scope>NUCLEOTIDE SEQUENCE [LARGE SCALE GENOMIC DNA]</scope>
    <source>
        <strain evidence="2 3">CF5-4</strain>
    </source>
</reference>
<feature type="region of interest" description="Disordered" evidence="1">
    <location>
        <begin position="1"/>
        <end position="22"/>
    </location>
</feature>
<dbReference type="Proteomes" id="UP000019753">
    <property type="component" value="Unassembled WGS sequence"/>
</dbReference>